<reference evidence="2 3" key="1">
    <citation type="journal article" date="2021" name="Elife">
        <title>Chloroplast acquisition without the gene transfer in kleptoplastic sea slugs, Plakobranchus ocellatus.</title>
        <authorList>
            <person name="Maeda T."/>
            <person name="Takahashi S."/>
            <person name="Yoshida T."/>
            <person name="Shimamura S."/>
            <person name="Takaki Y."/>
            <person name="Nagai Y."/>
            <person name="Toyoda A."/>
            <person name="Suzuki Y."/>
            <person name="Arimoto A."/>
            <person name="Ishii H."/>
            <person name="Satoh N."/>
            <person name="Nishiyama T."/>
            <person name="Hasebe M."/>
            <person name="Maruyama T."/>
            <person name="Minagawa J."/>
            <person name="Obokata J."/>
            <person name="Shigenobu S."/>
        </authorList>
    </citation>
    <scope>NUCLEOTIDE SEQUENCE [LARGE SCALE GENOMIC DNA]</scope>
</reference>
<comment type="caution">
    <text evidence="2">The sequence shown here is derived from an EMBL/GenBank/DDBJ whole genome shotgun (WGS) entry which is preliminary data.</text>
</comment>
<sequence length="113" mass="12928">MLSAKSRATYERRFEASAEAWNDRGIAREMNKLYPYLILGCCGPETSNGSNPNGTSPAKTLEISSCSPPNSNMRQLCEEYVHQQIDLPRFLRSMGHLVHRLKFRVVIILSWHF</sequence>
<evidence type="ECO:0000313" key="2">
    <source>
        <dbReference type="EMBL" id="GFR77371.1"/>
    </source>
</evidence>
<organism evidence="2 3">
    <name type="scientific">Elysia marginata</name>
    <dbReference type="NCBI Taxonomy" id="1093978"/>
    <lineage>
        <taxon>Eukaryota</taxon>
        <taxon>Metazoa</taxon>
        <taxon>Spiralia</taxon>
        <taxon>Lophotrochozoa</taxon>
        <taxon>Mollusca</taxon>
        <taxon>Gastropoda</taxon>
        <taxon>Heterobranchia</taxon>
        <taxon>Euthyneura</taxon>
        <taxon>Panpulmonata</taxon>
        <taxon>Sacoglossa</taxon>
        <taxon>Placobranchoidea</taxon>
        <taxon>Plakobranchidae</taxon>
        <taxon>Elysia</taxon>
    </lineage>
</organism>
<accession>A0AAV4FWU1</accession>
<dbReference type="Proteomes" id="UP000762676">
    <property type="component" value="Unassembled WGS sequence"/>
</dbReference>
<dbReference type="AlphaFoldDB" id="A0AAV4FWU1"/>
<gene>
    <name evidence="2" type="ORF">ElyMa_000506800</name>
</gene>
<evidence type="ECO:0000256" key="1">
    <source>
        <dbReference type="SAM" id="MobiDB-lite"/>
    </source>
</evidence>
<proteinExistence type="predicted"/>
<keyword evidence="3" id="KW-1185">Reference proteome</keyword>
<evidence type="ECO:0000313" key="3">
    <source>
        <dbReference type="Proteomes" id="UP000762676"/>
    </source>
</evidence>
<dbReference type="EMBL" id="BMAT01000969">
    <property type="protein sequence ID" value="GFR77371.1"/>
    <property type="molecule type" value="Genomic_DNA"/>
</dbReference>
<protein>
    <submittedName>
        <fullName evidence="2">Uncharacterized protein</fullName>
    </submittedName>
</protein>
<name>A0AAV4FWU1_9GAST</name>
<feature type="region of interest" description="Disordered" evidence="1">
    <location>
        <begin position="47"/>
        <end position="68"/>
    </location>
</feature>